<dbReference type="InterPro" id="IPR023393">
    <property type="entry name" value="START-like_dom_sf"/>
</dbReference>
<dbReference type="AlphaFoldDB" id="A0A517MYC6"/>
<dbReference type="Gene3D" id="3.30.530.20">
    <property type="match status" value="1"/>
</dbReference>
<name>A0A517MYC6_9BACT</name>
<evidence type="ECO:0000313" key="1">
    <source>
        <dbReference type="EMBL" id="QDS99892.1"/>
    </source>
</evidence>
<sequence length="149" mass="17114">MAIFDYQFIVNAPLATVVAFHHDTSALRKLTPPPTYVQLHDIEPLGEGSVSRFTLWVGPLPLHWKAVHRDVSPHGFTDVQAEGPAKRWEHTHTFAEISANATRVSEHIEYEHAGGFWGLVTRVLFAKWNLFLMFTYRKFVTQWCLRKAT</sequence>
<dbReference type="EMBL" id="CP036263">
    <property type="protein sequence ID" value="QDS99892.1"/>
    <property type="molecule type" value="Genomic_DNA"/>
</dbReference>
<organism evidence="1 2">
    <name type="scientific">Adhaeretor mobilis</name>
    <dbReference type="NCBI Taxonomy" id="1930276"/>
    <lineage>
        <taxon>Bacteria</taxon>
        <taxon>Pseudomonadati</taxon>
        <taxon>Planctomycetota</taxon>
        <taxon>Planctomycetia</taxon>
        <taxon>Pirellulales</taxon>
        <taxon>Lacipirellulaceae</taxon>
        <taxon>Adhaeretor</taxon>
    </lineage>
</organism>
<proteinExistence type="predicted"/>
<dbReference type="SUPFAM" id="SSF55961">
    <property type="entry name" value="Bet v1-like"/>
    <property type="match status" value="1"/>
</dbReference>
<evidence type="ECO:0000313" key="2">
    <source>
        <dbReference type="Proteomes" id="UP000319852"/>
    </source>
</evidence>
<dbReference type="OrthoDB" id="9801773at2"/>
<dbReference type="KEGG" id="amob:HG15A2_32230"/>
<dbReference type="Proteomes" id="UP000319852">
    <property type="component" value="Chromosome"/>
</dbReference>
<accession>A0A517MYC6</accession>
<gene>
    <name evidence="1" type="ORF">HG15A2_32230</name>
</gene>
<keyword evidence="2" id="KW-1185">Reference proteome</keyword>
<reference evidence="1 2" key="1">
    <citation type="submission" date="2019-02" db="EMBL/GenBank/DDBJ databases">
        <title>Deep-cultivation of Planctomycetes and their phenomic and genomic characterization uncovers novel biology.</title>
        <authorList>
            <person name="Wiegand S."/>
            <person name="Jogler M."/>
            <person name="Boedeker C."/>
            <person name="Pinto D."/>
            <person name="Vollmers J."/>
            <person name="Rivas-Marin E."/>
            <person name="Kohn T."/>
            <person name="Peeters S.H."/>
            <person name="Heuer A."/>
            <person name="Rast P."/>
            <person name="Oberbeckmann S."/>
            <person name="Bunk B."/>
            <person name="Jeske O."/>
            <person name="Meyerdierks A."/>
            <person name="Storesund J.E."/>
            <person name="Kallscheuer N."/>
            <person name="Luecker S."/>
            <person name="Lage O.M."/>
            <person name="Pohl T."/>
            <person name="Merkel B.J."/>
            <person name="Hornburger P."/>
            <person name="Mueller R.-W."/>
            <person name="Bruemmer F."/>
            <person name="Labrenz M."/>
            <person name="Spormann A.M."/>
            <person name="Op den Camp H."/>
            <person name="Overmann J."/>
            <person name="Amann R."/>
            <person name="Jetten M.S.M."/>
            <person name="Mascher T."/>
            <person name="Medema M.H."/>
            <person name="Devos D.P."/>
            <person name="Kaster A.-K."/>
            <person name="Ovreas L."/>
            <person name="Rohde M."/>
            <person name="Galperin M.Y."/>
            <person name="Jogler C."/>
        </authorList>
    </citation>
    <scope>NUCLEOTIDE SEQUENCE [LARGE SCALE GENOMIC DNA]</scope>
    <source>
        <strain evidence="1 2">HG15A2</strain>
    </source>
</reference>
<evidence type="ECO:0008006" key="3">
    <source>
        <dbReference type="Google" id="ProtNLM"/>
    </source>
</evidence>
<protein>
    <recommendedName>
        <fullName evidence="3">Cyclase</fullName>
    </recommendedName>
</protein>
<dbReference type="RefSeq" id="WP_145061044.1">
    <property type="nucleotide sequence ID" value="NZ_CP036263.1"/>
</dbReference>